<dbReference type="AlphaFoldDB" id="A0AAV6X9P7"/>
<evidence type="ECO:0000313" key="1">
    <source>
        <dbReference type="EMBL" id="KAG8379138.1"/>
    </source>
</evidence>
<dbReference type="EMBL" id="WHWC01000007">
    <property type="protein sequence ID" value="KAG8379138.1"/>
    <property type="molecule type" value="Genomic_DNA"/>
</dbReference>
<organism evidence="1 2">
    <name type="scientific">Buddleja alternifolia</name>
    <dbReference type="NCBI Taxonomy" id="168488"/>
    <lineage>
        <taxon>Eukaryota</taxon>
        <taxon>Viridiplantae</taxon>
        <taxon>Streptophyta</taxon>
        <taxon>Embryophyta</taxon>
        <taxon>Tracheophyta</taxon>
        <taxon>Spermatophyta</taxon>
        <taxon>Magnoliopsida</taxon>
        <taxon>eudicotyledons</taxon>
        <taxon>Gunneridae</taxon>
        <taxon>Pentapetalae</taxon>
        <taxon>asterids</taxon>
        <taxon>lamiids</taxon>
        <taxon>Lamiales</taxon>
        <taxon>Scrophulariaceae</taxon>
        <taxon>Buddlejeae</taxon>
        <taxon>Buddleja</taxon>
    </lineage>
</organism>
<evidence type="ECO:0000313" key="2">
    <source>
        <dbReference type="Proteomes" id="UP000826271"/>
    </source>
</evidence>
<comment type="caution">
    <text evidence="1">The sequence shown here is derived from an EMBL/GenBank/DDBJ whole genome shotgun (WGS) entry which is preliminary data.</text>
</comment>
<protein>
    <submittedName>
        <fullName evidence="1">Uncharacterized protein</fullName>
    </submittedName>
</protein>
<accession>A0AAV6X9P7</accession>
<name>A0AAV6X9P7_9LAMI</name>
<dbReference type="Proteomes" id="UP000826271">
    <property type="component" value="Unassembled WGS sequence"/>
</dbReference>
<proteinExistence type="predicted"/>
<gene>
    <name evidence="1" type="ORF">BUALT_Bualt07G0057000</name>
</gene>
<sequence length="171" mass="19648">MEKYTRETAIWRRGGFHGCDLAPRWVSRLRFGAEVGFTAAIWRRDGFHGSDLASRIEKGLERRFGGLFLFFSCESDVEVGDVASLKNDQKALKLIHQSLDDKMFEKVANATTSKQACEILQAFFKGVDKLKKVHFQTLRGEFKALEIKEFGSISDYIPRFLAIQRFGHHER</sequence>
<keyword evidence="2" id="KW-1185">Reference proteome</keyword>
<dbReference type="Pfam" id="PF14223">
    <property type="entry name" value="Retrotran_gag_2"/>
    <property type="match status" value="1"/>
</dbReference>
<reference evidence="1" key="1">
    <citation type="submission" date="2019-10" db="EMBL/GenBank/DDBJ databases">
        <authorList>
            <person name="Zhang R."/>
            <person name="Pan Y."/>
            <person name="Wang J."/>
            <person name="Ma R."/>
            <person name="Yu S."/>
        </authorList>
    </citation>
    <scope>NUCLEOTIDE SEQUENCE</scope>
    <source>
        <strain evidence="1">LA-IB0</strain>
        <tissue evidence="1">Leaf</tissue>
    </source>
</reference>